<dbReference type="AlphaFoldDB" id="A0A8J6Y8C3"/>
<sequence length="347" mass="37440">MKQTHSKVPTFAALILGVVALAGCSSPGIGLDAVPMPEATLVGTIDPQGMRATGFWDSVADLAENRSAGLGESTWEQFAFIRQVLDSTDLTADDLLEIRVALRSTDDGIRPVTGFQLARPLTPEMTIAVLESLAAQYDRRISILEVDHPGGDVLHVELETGVDTESLWIGFAPDATVVYQGIDEEILSVMDRLDAGQAAPLSEELARLGETVSPEAQAWLAYTVSDAQRGIIAEMFAEDVPAPLQGLAQSLDAFSSSVVEFQSGDDLEVRLRWYFEGDDKAQAFHDSMGGLTELFKGLVALASGGRPIDAVNSMTLSRSDRMVMLGLHVSQKDLLTLEELYELNLTE</sequence>
<evidence type="ECO:0008006" key="3">
    <source>
        <dbReference type="Google" id="ProtNLM"/>
    </source>
</evidence>
<gene>
    <name evidence="1" type="ORF">IFK94_13390</name>
</gene>
<proteinExistence type="predicted"/>
<dbReference type="Proteomes" id="UP000648239">
    <property type="component" value="Unassembled WGS sequence"/>
</dbReference>
<evidence type="ECO:0000313" key="2">
    <source>
        <dbReference type="Proteomes" id="UP000648239"/>
    </source>
</evidence>
<dbReference type="PROSITE" id="PS51257">
    <property type="entry name" value="PROKAR_LIPOPROTEIN"/>
    <property type="match status" value="1"/>
</dbReference>
<dbReference type="EMBL" id="JACXWD010000060">
    <property type="protein sequence ID" value="MBD3869110.1"/>
    <property type="molecule type" value="Genomic_DNA"/>
</dbReference>
<protein>
    <recommendedName>
        <fullName evidence="3">Lipoprotein</fullName>
    </recommendedName>
</protein>
<reference evidence="1 2" key="1">
    <citation type="submission" date="2020-08" db="EMBL/GenBank/DDBJ databases">
        <title>Acidobacteriota in marine sediments use diverse sulfur dissimilation pathways.</title>
        <authorList>
            <person name="Wasmund K."/>
        </authorList>
    </citation>
    <scope>NUCLEOTIDE SEQUENCE [LARGE SCALE GENOMIC DNA]</scope>
    <source>
        <strain evidence="1">MAG AM4</strain>
    </source>
</reference>
<evidence type="ECO:0000313" key="1">
    <source>
        <dbReference type="EMBL" id="MBD3869110.1"/>
    </source>
</evidence>
<comment type="caution">
    <text evidence="1">The sequence shown here is derived from an EMBL/GenBank/DDBJ whole genome shotgun (WGS) entry which is preliminary data.</text>
</comment>
<organism evidence="1 2">
    <name type="scientific">Candidatus Polarisedimenticola svalbardensis</name>
    <dbReference type="NCBI Taxonomy" id="2886004"/>
    <lineage>
        <taxon>Bacteria</taxon>
        <taxon>Pseudomonadati</taxon>
        <taxon>Acidobacteriota</taxon>
        <taxon>Candidatus Polarisedimenticolia</taxon>
        <taxon>Candidatus Polarisedimenticolales</taxon>
        <taxon>Candidatus Polarisedimenticolaceae</taxon>
        <taxon>Candidatus Polarisedimenticola</taxon>
    </lineage>
</organism>
<name>A0A8J6Y8C3_9BACT</name>
<accession>A0A8J6Y8C3</accession>